<dbReference type="AlphaFoldDB" id="A0A9X0UGK6"/>
<evidence type="ECO:0000313" key="2">
    <source>
        <dbReference type="Proteomes" id="UP000600101"/>
    </source>
</evidence>
<evidence type="ECO:0000313" key="1">
    <source>
        <dbReference type="EMBL" id="MBC4019121.1"/>
    </source>
</evidence>
<sequence length="52" mass="5763">MPTRFHAGDNLALFRDRFGGALRVASRRRDVNRHVDISRACTALNLTIVAGP</sequence>
<organism evidence="1 2">
    <name type="scientific">Siccirubricoccus deserti</name>
    <dbReference type="NCBI Taxonomy" id="2013562"/>
    <lineage>
        <taxon>Bacteria</taxon>
        <taxon>Pseudomonadati</taxon>
        <taxon>Pseudomonadota</taxon>
        <taxon>Alphaproteobacteria</taxon>
        <taxon>Acetobacterales</taxon>
        <taxon>Roseomonadaceae</taxon>
        <taxon>Siccirubricoccus</taxon>
    </lineage>
</organism>
<dbReference type="Proteomes" id="UP000600101">
    <property type="component" value="Unassembled WGS sequence"/>
</dbReference>
<gene>
    <name evidence="1" type="ORF">H7965_28205</name>
</gene>
<name>A0A9X0UGK6_9PROT</name>
<reference evidence="1" key="1">
    <citation type="submission" date="2020-08" db="EMBL/GenBank/DDBJ databases">
        <authorList>
            <person name="Hu Y."/>
            <person name="Nguyen S.V."/>
            <person name="Li F."/>
            <person name="Fanning S."/>
        </authorList>
    </citation>
    <scope>NUCLEOTIDE SEQUENCE</scope>
    <source>
        <strain evidence="1">SYSU D8009</strain>
    </source>
</reference>
<accession>A0A9X0UGK6</accession>
<dbReference type="EMBL" id="JACOMF010000122">
    <property type="protein sequence ID" value="MBC4019121.1"/>
    <property type="molecule type" value="Genomic_DNA"/>
</dbReference>
<dbReference type="RefSeq" id="WP_186773852.1">
    <property type="nucleotide sequence ID" value="NZ_JACOMF010000122.1"/>
</dbReference>
<keyword evidence="2" id="KW-1185">Reference proteome</keyword>
<protein>
    <submittedName>
        <fullName evidence="1">Uncharacterized protein</fullName>
    </submittedName>
</protein>
<proteinExistence type="predicted"/>
<comment type="caution">
    <text evidence="1">The sequence shown here is derived from an EMBL/GenBank/DDBJ whole genome shotgun (WGS) entry which is preliminary data.</text>
</comment>